<reference evidence="3" key="1">
    <citation type="submission" date="2023-03" db="EMBL/GenBank/DDBJ databases">
        <title>Selenobaculum gbiensis gen. nov. sp. nov., a new bacterium isolated from the gut microbiota of IBD patient.</title>
        <authorList>
            <person name="Yeo S."/>
            <person name="Park H."/>
            <person name="Huh C.S."/>
        </authorList>
    </citation>
    <scope>NUCLEOTIDE SEQUENCE</scope>
    <source>
        <strain evidence="3">ICN-92133</strain>
    </source>
</reference>
<evidence type="ECO:0000256" key="1">
    <source>
        <dbReference type="SAM" id="SignalP"/>
    </source>
</evidence>
<dbReference type="PANTHER" id="PTHR43308:SF1">
    <property type="entry name" value="OUTER MEMBRANE PROTEIN ALPHA"/>
    <property type="match status" value="1"/>
</dbReference>
<dbReference type="KEGG" id="sgbi:P3F81_01635"/>
<accession>A0A9Y2AJ25</accession>
<sequence>MNKKLLKVAVTSALTVAFAVPAFANPFVDVSKDHWAYDAVVELAKEGVIEGYGDNTFRGEQNITRYEMAQMVAKAMDQDLTGEQKATVEKLAREFAKELNSLGKDVKNLKAEQERVKISGDARVRYGSNDESDKTDFRARVTLDGKISDNLKFNTRVSSGDISYDENSEGIVLDTANLSFNALGLENTVGRQDLTLGTGTIIDDTMTGISSEVGGLKVFYGNHASEEQDLFGAEYGTELFGADVNLDYMKADAKQGEDKEFYGVNTSFGITKNISMNAEYAKENKSGDDAVAYGIKFDKLGLSATYKDVESGAATNYGTQAYDINNVSFLSEGYKGMEYKLERELNENTLFTVKYQDFENQAGTKDDNRTSAYLNVKF</sequence>
<dbReference type="InterPro" id="IPR001119">
    <property type="entry name" value="SLH_dom"/>
</dbReference>
<dbReference type="EMBL" id="CP120678">
    <property type="protein sequence ID" value="WIW71054.1"/>
    <property type="molecule type" value="Genomic_DNA"/>
</dbReference>
<dbReference type="PROSITE" id="PS51272">
    <property type="entry name" value="SLH"/>
    <property type="match status" value="1"/>
</dbReference>
<dbReference type="AlphaFoldDB" id="A0A9Y2AJ25"/>
<organism evidence="3 4">
    <name type="scientific">Selenobaculum gibii</name>
    <dbReference type="NCBI Taxonomy" id="3054208"/>
    <lineage>
        <taxon>Bacteria</taxon>
        <taxon>Bacillati</taxon>
        <taxon>Bacillota</taxon>
        <taxon>Negativicutes</taxon>
        <taxon>Selenomonadales</taxon>
        <taxon>Selenomonadaceae</taxon>
        <taxon>Selenobaculum</taxon>
    </lineage>
</organism>
<evidence type="ECO:0000313" key="4">
    <source>
        <dbReference type="Proteomes" id="UP001243623"/>
    </source>
</evidence>
<dbReference type="Proteomes" id="UP001243623">
    <property type="component" value="Chromosome"/>
</dbReference>
<keyword evidence="1" id="KW-0732">Signal</keyword>
<feature type="domain" description="SLH" evidence="2">
    <location>
        <begin position="23"/>
        <end position="86"/>
    </location>
</feature>
<dbReference type="Gene3D" id="2.40.160.130">
    <property type="entry name" value="Capsule assembly protein Wzi"/>
    <property type="match status" value="1"/>
</dbReference>
<dbReference type="PANTHER" id="PTHR43308">
    <property type="entry name" value="OUTER MEMBRANE PROTEIN ALPHA-RELATED"/>
    <property type="match status" value="1"/>
</dbReference>
<dbReference type="InterPro" id="IPR038636">
    <property type="entry name" value="Wzi_sf"/>
</dbReference>
<keyword evidence="4" id="KW-1185">Reference proteome</keyword>
<dbReference type="Pfam" id="PF00395">
    <property type="entry name" value="SLH"/>
    <property type="match status" value="1"/>
</dbReference>
<dbReference type="InterPro" id="IPR051465">
    <property type="entry name" value="Cell_Envelope_Struct_Comp"/>
</dbReference>
<feature type="chain" id="PRO_5040894115" evidence="1">
    <location>
        <begin position="25"/>
        <end position="378"/>
    </location>
</feature>
<protein>
    <submittedName>
        <fullName evidence="3">S-layer homology domain-containing protein</fullName>
    </submittedName>
</protein>
<dbReference type="RefSeq" id="WP_147666957.1">
    <property type="nucleotide sequence ID" value="NZ_CP120678.1"/>
</dbReference>
<gene>
    <name evidence="3" type="ORF">P3F81_01635</name>
</gene>
<feature type="signal peptide" evidence="1">
    <location>
        <begin position="1"/>
        <end position="24"/>
    </location>
</feature>
<dbReference type="SUPFAM" id="SSF56935">
    <property type="entry name" value="Porins"/>
    <property type="match status" value="1"/>
</dbReference>
<proteinExistence type="predicted"/>
<evidence type="ECO:0000313" key="3">
    <source>
        <dbReference type="EMBL" id="WIW71054.1"/>
    </source>
</evidence>
<evidence type="ECO:0000259" key="2">
    <source>
        <dbReference type="PROSITE" id="PS51272"/>
    </source>
</evidence>
<name>A0A9Y2AJ25_9FIRM</name>